<feature type="non-terminal residue" evidence="1">
    <location>
        <position position="1"/>
    </location>
</feature>
<evidence type="ECO:0000313" key="1">
    <source>
        <dbReference type="EMBL" id="EKC55988.1"/>
    </source>
</evidence>
<accession>K1SEM4</accession>
<name>K1SEM4_9ZZZZ</name>
<proteinExistence type="predicted"/>
<dbReference type="EMBL" id="AJWY01010276">
    <property type="protein sequence ID" value="EKC55988.1"/>
    <property type="molecule type" value="Genomic_DNA"/>
</dbReference>
<protein>
    <submittedName>
        <fullName evidence="1">Uncharacterized protein</fullName>
    </submittedName>
</protein>
<dbReference type="AlphaFoldDB" id="K1SEM4"/>
<sequence length="221" mass="24345">DFAHHPTIVGLAFSLLTQFTEKSYGTDVNGVFLVVDVPEKSKIFIGKDVPQKILMGTITWFFHLVSDVAGSSSTAGITGGTGIPGPILALAKEISAIPFFKEIKVDGDMSLSLFLSKLFNGTLMIQRDENGQIIKESVVKFDLRSELGVAVELCKQTVPVIANECIVRTFYFIRHLAMAMKENCVSCLADMKKIDWNTVKPANNPTIARMLTCFDRSIYCI</sequence>
<comment type="caution">
    <text evidence="1">The sequence shown here is derived from an EMBL/GenBank/DDBJ whole genome shotgun (WGS) entry which is preliminary data.</text>
</comment>
<gene>
    <name evidence="1" type="ORF">LEA_15063</name>
</gene>
<reference evidence="1" key="1">
    <citation type="journal article" date="2013" name="Environ. Microbiol.">
        <title>Microbiota from the distal guts of lean and obese adolescents exhibit partial functional redundancy besides clear differences in community structure.</title>
        <authorList>
            <person name="Ferrer M."/>
            <person name="Ruiz A."/>
            <person name="Lanza F."/>
            <person name="Haange S.B."/>
            <person name="Oberbach A."/>
            <person name="Till H."/>
            <person name="Bargiela R."/>
            <person name="Campoy C."/>
            <person name="Segura M.T."/>
            <person name="Richter M."/>
            <person name="von Bergen M."/>
            <person name="Seifert J."/>
            <person name="Suarez A."/>
        </authorList>
    </citation>
    <scope>NUCLEOTIDE SEQUENCE</scope>
</reference>
<organism evidence="1">
    <name type="scientific">human gut metagenome</name>
    <dbReference type="NCBI Taxonomy" id="408170"/>
    <lineage>
        <taxon>unclassified sequences</taxon>
        <taxon>metagenomes</taxon>
        <taxon>organismal metagenomes</taxon>
    </lineage>
</organism>